<dbReference type="SUPFAM" id="SSF53822">
    <property type="entry name" value="Periplasmic binding protein-like I"/>
    <property type="match status" value="1"/>
</dbReference>
<dbReference type="OrthoDB" id="9762849at2"/>
<keyword evidence="3" id="KW-0029">Amino-acid transport</keyword>
<dbReference type="InterPro" id="IPR028082">
    <property type="entry name" value="Peripla_BP_I"/>
</dbReference>
<dbReference type="PANTHER" id="PTHR30483">
    <property type="entry name" value="LEUCINE-SPECIFIC-BINDING PROTEIN"/>
    <property type="match status" value="1"/>
</dbReference>
<evidence type="ECO:0000256" key="4">
    <source>
        <dbReference type="SAM" id="SignalP"/>
    </source>
</evidence>
<comment type="similarity">
    <text evidence="1">Belongs to the leucine-binding protein family.</text>
</comment>
<evidence type="ECO:0000256" key="3">
    <source>
        <dbReference type="ARBA" id="ARBA00022970"/>
    </source>
</evidence>
<sequence length="416" mass="44580">MITDKRTVIAAVAAAMLAGPALAQEDSVKMGALATLEGAFTVLGEDSMRGVRMALEEFKYTAGGKKIELITGSSDASPDSAIRATRKLVEQDGVQVLVGPLSGSEGLAVKDYAKTQPNVTFLNGSSAAQDTTLRDPAENFFRFGTEGAQWMAGLGEYVYNEKGYRSIAVLAEDYSFPYTQVFGFLEPFCRLGGEAPADARFWVPIGNKDYSSVIAALPDDVDAIYVALGGADAVNFLTQYEQAGGDLPLVGGSITVDQTVLGSKGRTRDFVIGTPSAGPISDTWDDARWQKFVQAYKAQFPDGFPSPSLFAHAYYINTKAALLALDEVGGDLSDGGKKYREVLSNLSFETPTGMVKLDERRNAIADIFLTEVSEGPDGNLLNKTIKVIPEVSQTLGVSYDEFLKYGPVSRENPKCG</sequence>
<keyword evidence="3" id="KW-0813">Transport</keyword>
<gene>
    <name evidence="6" type="ORF">FKG95_18515</name>
</gene>
<dbReference type="Pfam" id="PF13458">
    <property type="entry name" value="Peripla_BP_6"/>
    <property type="match status" value="1"/>
</dbReference>
<evidence type="ECO:0000256" key="2">
    <source>
        <dbReference type="ARBA" id="ARBA00022729"/>
    </source>
</evidence>
<protein>
    <submittedName>
        <fullName evidence="6">ABC transporter substrate-binding protein</fullName>
    </submittedName>
</protein>
<evidence type="ECO:0000259" key="5">
    <source>
        <dbReference type="Pfam" id="PF13458"/>
    </source>
</evidence>
<name>A0A545TMU8_9PROT</name>
<dbReference type="Gene3D" id="3.40.50.2300">
    <property type="match status" value="2"/>
</dbReference>
<dbReference type="InterPro" id="IPR051010">
    <property type="entry name" value="BCAA_transport"/>
</dbReference>
<feature type="domain" description="Leucine-binding protein" evidence="5">
    <location>
        <begin position="27"/>
        <end position="374"/>
    </location>
</feature>
<dbReference type="Proteomes" id="UP000315252">
    <property type="component" value="Unassembled WGS sequence"/>
</dbReference>
<dbReference type="EMBL" id="VHSH01000006">
    <property type="protein sequence ID" value="TQV78553.1"/>
    <property type="molecule type" value="Genomic_DNA"/>
</dbReference>
<dbReference type="GO" id="GO:0006865">
    <property type="term" value="P:amino acid transport"/>
    <property type="evidence" value="ECO:0007669"/>
    <property type="project" value="UniProtKB-KW"/>
</dbReference>
<evidence type="ECO:0000313" key="6">
    <source>
        <dbReference type="EMBL" id="TQV78553.1"/>
    </source>
</evidence>
<evidence type="ECO:0000313" key="7">
    <source>
        <dbReference type="Proteomes" id="UP000315252"/>
    </source>
</evidence>
<dbReference type="RefSeq" id="WP_142897886.1">
    <property type="nucleotide sequence ID" value="NZ_ML660057.1"/>
</dbReference>
<dbReference type="InterPro" id="IPR028081">
    <property type="entry name" value="Leu-bd"/>
</dbReference>
<evidence type="ECO:0000256" key="1">
    <source>
        <dbReference type="ARBA" id="ARBA00010062"/>
    </source>
</evidence>
<proteinExistence type="inferred from homology"/>
<feature type="signal peptide" evidence="4">
    <location>
        <begin position="1"/>
        <end position="23"/>
    </location>
</feature>
<dbReference type="AlphaFoldDB" id="A0A545TMU8"/>
<feature type="chain" id="PRO_5021750777" evidence="4">
    <location>
        <begin position="24"/>
        <end position="416"/>
    </location>
</feature>
<dbReference type="PANTHER" id="PTHR30483:SF6">
    <property type="entry name" value="PERIPLASMIC BINDING PROTEIN OF ABC TRANSPORTER FOR NATURAL AMINO ACIDS"/>
    <property type="match status" value="1"/>
</dbReference>
<reference evidence="6 7" key="1">
    <citation type="submission" date="2019-06" db="EMBL/GenBank/DDBJ databases">
        <title>Whole genome sequence for Rhodospirillaceae sp. R148.</title>
        <authorList>
            <person name="Wang G."/>
        </authorList>
    </citation>
    <scope>NUCLEOTIDE SEQUENCE [LARGE SCALE GENOMIC DNA]</scope>
    <source>
        <strain evidence="6 7">R148</strain>
    </source>
</reference>
<keyword evidence="7" id="KW-1185">Reference proteome</keyword>
<organism evidence="6 7">
    <name type="scientific">Denitrobaculum tricleocarpae</name>
    <dbReference type="NCBI Taxonomy" id="2591009"/>
    <lineage>
        <taxon>Bacteria</taxon>
        <taxon>Pseudomonadati</taxon>
        <taxon>Pseudomonadota</taxon>
        <taxon>Alphaproteobacteria</taxon>
        <taxon>Rhodospirillales</taxon>
        <taxon>Rhodospirillaceae</taxon>
        <taxon>Denitrobaculum</taxon>
    </lineage>
</organism>
<comment type="caution">
    <text evidence="6">The sequence shown here is derived from an EMBL/GenBank/DDBJ whole genome shotgun (WGS) entry which is preliminary data.</text>
</comment>
<dbReference type="CDD" id="cd06332">
    <property type="entry name" value="PBP1_aromatic_compounds-like"/>
    <property type="match status" value="1"/>
</dbReference>
<keyword evidence="2 4" id="KW-0732">Signal</keyword>
<accession>A0A545TMU8</accession>